<sequence length="70" mass="7479">MFNFLSTGMKRKSYLKSDRCPIVIPDGSTSWNSSPSKTSGGSSSESTSIPSSASGVLLEVLCYLDTFSFT</sequence>
<dbReference type="EMBL" id="UFQS01000056">
    <property type="protein sequence ID" value="SSW98723.1"/>
    <property type="molecule type" value="Genomic_DNA"/>
</dbReference>
<protein>
    <submittedName>
        <fullName evidence="2">CSON012273 protein</fullName>
    </submittedName>
</protein>
<evidence type="ECO:0000256" key="1">
    <source>
        <dbReference type="SAM" id="MobiDB-lite"/>
    </source>
</evidence>
<dbReference type="AlphaFoldDB" id="A0A336K7J1"/>
<dbReference type="EMBL" id="UFQT01000056">
    <property type="protein sequence ID" value="SSX19109.1"/>
    <property type="molecule type" value="Genomic_DNA"/>
</dbReference>
<gene>
    <name evidence="2" type="primary">CSON012273</name>
</gene>
<dbReference type="VEuPathDB" id="VectorBase:CSON012273"/>
<name>A0A336K7J1_CULSO</name>
<reference evidence="2" key="1">
    <citation type="submission" date="2018-04" db="EMBL/GenBank/DDBJ databases">
        <authorList>
            <person name="Go L.Y."/>
            <person name="Mitchell J.A."/>
        </authorList>
    </citation>
    <scope>NUCLEOTIDE SEQUENCE</scope>
    <source>
        <tissue evidence="2">Whole organism</tissue>
    </source>
</reference>
<evidence type="ECO:0000313" key="3">
    <source>
        <dbReference type="EMBL" id="SSX19109.1"/>
    </source>
</evidence>
<feature type="region of interest" description="Disordered" evidence="1">
    <location>
        <begin position="24"/>
        <end position="51"/>
    </location>
</feature>
<accession>A0A336K7J1</accession>
<proteinExistence type="predicted"/>
<evidence type="ECO:0000313" key="2">
    <source>
        <dbReference type="EMBL" id="SSW98723.1"/>
    </source>
</evidence>
<reference evidence="3" key="2">
    <citation type="submission" date="2018-07" db="EMBL/GenBank/DDBJ databases">
        <authorList>
            <person name="Quirk P.G."/>
            <person name="Krulwich T.A."/>
        </authorList>
    </citation>
    <scope>NUCLEOTIDE SEQUENCE</scope>
</reference>
<organism evidence="2">
    <name type="scientific">Culicoides sonorensis</name>
    <name type="common">Biting midge</name>
    <dbReference type="NCBI Taxonomy" id="179676"/>
    <lineage>
        <taxon>Eukaryota</taxon>
        <taxon>Metazoa</taxon>
        <taxon>Ecdysozoa</taxon>
        <taxon>Arthropoda</taxon>
        <taxon>Hexapoda</taxon>
        <taxon>Insecta</taxon>
        <taxon>Pterygota</taxon>
        <taxon>Neoptera</taxon>
        <taxon>Endopterygota</taxon>
        <taxon>Diptera</taxon>
        <taxon>Nematocera</taxon>
        <taxon>Chironomoidea</taxon>
        <taxon>Ceratopogonidae</taxon>
        <taxon>Ceratopogoninae</taxon>
        <taxon>Culicoides</taxon>
        <taxon>Monoculicoides</taxon>
    </lineage>
</organism>
<feature type="compositionally biased region" description="Low complexity" evidence="1">
    <location>
        <begin position="27"/>
        <end position="51"/>
    </location>
</feature>